<comment type="caution">
    <text evidence="2">The sequence shown here is derived from an EMBL/GenBank/DDBJ whole genome shotgun (WGS) entry which is preliminary data.</text>
</comment>
<dbReference type="AlphaFoldDB" id="A0AA41Q8W1"/>
<evidence type="ECO:0000313" key="3">
    <source>
        <dbReference type="Proteomes" id="UP001165378"/>
    </source>
</evidence>
<dbReference type="Gene3D" id="3.10.450.50">
    <property type="match status" value="1"/>
</dbReference>
<protein>
    <submittedName>
        <fullName evidence="2">Nuclear transport factor 2 family protein</fullName>
    </submittedName>
</protein>
<accession>A0AA41Q8W1</accession>
<proteinExistence type="predicted"/>
<feature type="domain" description="SnoaL-like" evidence="1">
    <location>
        <begin position="22"/>
        <end position="144"/>
    </location>
</feature>
<gene>
    <name evidence="2" type="ORF">LZ495_41105</name>
</gene>
<dbReference type="RefSeq" id="WP_235058357.1">
    <property type="nucleotide sequence ID" value="NZ_JAKFHA010000052.1"/>
</dbReference>
<dbReference type="InterPro" id="IPR037401">
    <property type="entry name" value="SnoaL-like"/>
</dbReference>
<organism evidence="2 3">
    <name type="scientific">Yinghuangia soli</name>
    <dbReference type="NCBI Taxonomy" id="2908204"/>
    <lineage>
        <taxon>Bacteria</taxon>
        <taxon>Bacillati</taxon>
        <taxon>Actinomycetota</taxon>
        <taxon>Actinomycetes</taxon>
        <taxon>Kitasatosporales</taxon>
        <taxon>Streptomycetaceae</taxon>
        <taxon>Yinghuangia</taxon>
    </lineage>
</organism>
<dbReference type="Pfam" id="PF13577">
    <property type="entry name" value="SnoaL_4"/>
    <property type="match status" value="1"/>
</dbReference>
<dbReference type="EMBL" id="JAKFHA010000052">
    <property type="protein sequence ID" value="MCF2533588.1"/>
    <property type="molecule type" value="Genomic_DNA"/>
</dbReference>
<dbReference type="InterPro" id="IPR032710">
    <property type="entry name" value="NTF2-like_dom_sf"/>
</dbReference>
<sequence length="158" mass="17589">MTAPTATTESADSSDAWPSLSAADRQAIAELPARFCHHSDYAEYERFAELFTEDVVTELIGIGEYQGLEAQIRHARDTAAWTSGHAWHLVANMWIEPTPTGATVRYYLIGMLRMGAEGGGTVNTTGRFVDHVTRTPVGWRIHRREFTMDRPIVPPDLS</sequence>
<evidence type="ECO:0000313" key="2">
    <source>
        <dbReference type="EMBL" id="MCF2533588.1"/>
    </source>
</evidence>
<dbReference type="SUPFAM" id="SSF54427">
    <property type="entry name" value="NTF2-like"/>
    <property type="match status" value="1"/>
</dbReference>
<evidence type="ECO:0000259" key="1">
    <source>
        <dbReference type="Pfam" id="PF13577"/>
    </source>
</evidence>
<keyword evidence="3" id="KW-1185">Reference proteome</keyword>
<name>A0AA41Q8W1_9ACTN</name>
<reference evidence="2" key="1">
    <citation type="submission" date="2022-01" db="EMBL/GenBank/DDBJ databases">
        <title>Genome-Based Taxonomic Classification of the Phylum Actinobacteria.</title>
        <authorList>
            <person name="Gao Y."/>
        </authorList>
    </citation>
    <scope>NUCLEOTIDE SEQUENCE</scope>
    <source>
        <strain evidence="2">KLBMP 8922</strain>
    </source>
</reference>
<dbReference type="Proteomes" id="UP001165378">
    <property type="component" value="Unassembled WGS sequence"/>
</dbReference>